<comment type="caution">
    <text evidence="10">The sequence shown here is derived from an EMBL/GenBank/DDBJ whole genome shotgun (WGS) entry which is preliminary data.</text>
</comment>
<dbReference type="GO" id="GO:0003676">
    <property type="term" value="F:nucleic acid binding"/>
    <property type="evidence" value="ECO:0007669"/>
    <property type="project" value="InterPro"/>
</dbReference>
<dbReference type="AlphaFoldDB" id="A0AAD8KQ48"/>
<gene>
    <name evidence="10" type="ORF">QVD17_19659</name>
</gene>
<organism evidence="10 11">
    <name type="scientific">Tagetes erecta</name>
    <name type="common">African marigold</name>
    <dbReference type="NCBI Taxonomy" id="13708"/>
    <lineage>
        <taxon>Eukaryota</taxon>
        <taxon>Viridiplantae</taxon>
        <taxon>Streptophyta</taxon>
        <taxon>Embryophyta</taxon>
        <taxon>Tracheophyta</taxon>
        <taxon>Spermatophyta</taxon>
        <taxon>Magnoliopsida</taxon>
        <taxon>eudicotyledons</taxon>
        <taxon>Gunneridae</taxon>
        <taxon>Pentapetalae</taxon>
        <taxon>asterids</taxon>
        <taxon>campanulids</taxon>
        <taxon>Asterales</taxon>
        <taxon>Asteraceae</taxon>
        <taxon>Asteroideae</taxon>
        <taxon>Heliantheae alliance</taxon>
        <taxon>Tageteae</taxon>
        <taxon>Tagetes</taxon>
    </lineage>
</organism>
<comment type="subcellular location">
    <subcellularLocation>
        <location evidence="1">Membrane</location>
        <topology evidence="1">Multi-pass membrane protein</topology>
    </subcellularLocation>
</comment>
<dbReference type="GO" id="GO:0016168">
    <property type="term" value="F:chlorophyll binding"/>
    <property type="evidence" value="ECO:0007669"/>
    <property type="project" value="UniProtKB-KW"/>
</dbReference>
<name>A0AAD8KQ48_TARER</name>
<evidence type="ECO:0000256" key="4">
    <source>
        <dbReference type="ARBA" id="ARBA00022640"/>
    </source>
</evidence>
<evidence type="ECO:0000256" key="7">
    <source>
        <dbReference type="ARBA" id="ARBA00022991"/>
    </source>
</evidence>
<dbReference type="Pfam" id="PF00421">
    <property type="entry name" value="PSII"/>
    <property type="match status" value="1"/>
</dbReference>
<accession>A0AAD8KQ48</accession>
<keyword evidence="5" id="KW-0812">Transmembrane</keyword>
<keyword evidence="4" id="KW-0934">Plastid</keyword>
<dbReference type="Gene3D" id="3.10.680.10">
    <property type="entry name" value="Photosystem II CP47 reaction center protein"/>
    <property type="match status" value="1"/>
</dbReference>
<reference evidence="10" key="1">
    <citation type="journal article" date="2023" name="bioRxiv">
        <title>Improved chromosome-level genome assembly for marigold (Tagetes erecta).</title>
        <authorList>
            <person name="Jiang F."/>
            <person name="Yuan L."/>
            <person name="Wang S."/>
            <person name="Wang H."/>
            <person name="Xu D."/>
            <person name="Wang A."/>
            <person name="Fan W."/>
        </authorList>
    </citation>
    <scope>NUCLEOTIDE SEQUENCE</scope>
    <source>
        <strain evidence="10">WSJ</strain>
        <tissue evidence="10">Leaf</tissue>
    </source>
</reference>
<evidence type="ECO:0000256" key="9">
    <source>
        <dbReference type="ARBA" id="ARBA00023276"/>
    </source>
</evidence>
<dbReference type="InterPro" id="IPR036397">
    <property type="entry name" value="RNaseH_sf"/>
</dbReference>
<evidence type="ECO:0000313" key="11">
    <source>
        <dbReference type="Proteomes" id="UP001229421"/>
    </source>
</evidence>
<keyword evidence="11" id="KW-1185">Reference proteome</keyword>
<keyword evidence="6" id="KW-1133">Transmembrane helix</keyword>
<dbReference type="InterPro" id="IPR000932">
    <property type="entry name" value="PS_antenna-like"/>
</dbReference>
<protein>
    <submittedName>
        <fullName evidence="10">Uncharacterized protein</fullName>
    </submittedName>
</protein>
<evidence type="ECO:0000313" key="10">
    <source>
        <dbReference type="EMBL" id="KAK1424332.1"/>
    </source>
</evidence>
<keyword evidence="7" id="KW-0157">Chromophore</keyword>
<keyword evidence="8" id="KW-0472">Membrane</keyword>
<keyword evidence="9" id="KW-0604">Photosystem II</keyword>
<evidence type="ECO:0000256" key="5">
    <source>
        <dbReference type="ARBA" id="ARBA00022692"/>
    </source>
</evidence>
<dbReference type="PANTHER" id="PTHR48475">
    <property type="entry name" value="RIBONUCLEASE H"/>
    <property type="match status" value="1"/>
</dbReference>
<keyword evidence="2" id="KW-0148">Chlorophyll</keyword>
<dbReference type="GO" id="GO:0009767">
    <property type="term" value="P:photosynthetic electron transport chain"/>
    <property type="evidence" value="ECO:0007669"/>
    <property type="project" value="InterPro"/>
</dbReference>
<sequence>MARTLITLRILGLSLFSCNTFRALSLVLSLEASYLLARGFNLTTYRPHDATVGSDPVTVKKYARRAQLGEIFELDRATLESDGVRQVADVATTGAARPCICSMFCPPFLQYDCGIFRLASPIVEDIKLWSFAWINNHGPDIEKKKLGSKKGKWAEELPYVLWADRTTPNNATGQTPFFLVFGPEAIIATEMMVPTVSHPGGGNTGARRSYLTTLGIKENTNMNFI</sequence>
<dbReference type="Gene3D" id="3.30.420.10">
    <property type="entry name" value="Ribonuclease H-like superfamily/Ribonuclease H"/>
    <property type="match status" value="1"/>
</dbReference>
<evidence type="ECO:0000256" key="8">
    <source>
        <dbReference type="ARBA" id="ARBA00023136"/>
    </source>
</evidence>
<evidence type="ECO:0000256" key="3">
    <source>
        <dbReference type="ARBA" id="ARBA00022531"/>
    </source>
</evidence>
<dbReference type="PANTHER" id="PTHR48475:SF2">
    <property type="entry name" value="RIBONUCLEASE H"/>
    <property type="match status" value="1"/>
</dbReference>
<evidence type="ECO:0000256" key="6">
    <source>
        <dbReference type="ARBA" id="ARBA00022989"/>
    </source>
</evidence>
<dbReference type="InterPro" id="IPR036001">
    <property type="entry name" value="PS_II_antenna-like_sf"/>
</dbReference>
<dbReference type="Proteomes" id="UP001229421">
    <property type="component" value="Unassembled WGS sequence"/>
</dbReference>
<dbReference type="GO" id="GO:0009523">
    <property type="term" value="C:photosystem II"/>
    <property type="evidence" value="ECO:0007669"/>
    <property type="project" value="UniProtKB-KW"/>
</dbReference>
<keyword evidence="3" id="KW-0602">Photosynthesis</keyword>
<evidence type="ECO:0000256" key="2">
    <source>
        <dbReference type="ARBA" id="ARBA00022494"/>
    </source>
</evidence>
<dbReference type="EMBL" id="JAUHHV010000005">
    <property type="protein sequence ID" value="KAK1424332.1"/>
    <property type="molecule type" value="Genomic_DNA"/>
</dbReference>
<dbReference type="SUPFAM" id="SSF161077">
    <property type="entry name" value="Photosystem II antenna protein-like"/>
    <property type="match status" value="1"/>
</dbReference>
<proteinExistence type="predicted"/>
<evidence type="ECO:0000256" key="1">
    <source>
        <dbReference type="ARBA" id="ARBA00004141"/>
    </source>
</evidence>